<keyword evidence="8" id="KW-0150">Chloroplast</keyword>
<keyword evidence="4 6" id="KW-0689">Ribosomal protein</keyword>
<comment type="similarity">
    <text evidence="1 6">Belongs to the bacterial ribosomal protein bL9 family.</text>
</comment>
<gene>
    <name evidence="6 8" type="primary">rpl9</name>
</gene>
<dbReference type="Pfam" id="PF03948">
    <property type="entry name" value="Ribosomal_L9_C"/>
    <property type="match status" value="1"/>
</dbReference>
<dbReference type="PROSITE" id="PS00651">
    <property type="entry name" value="RIBOSOMAL_L9"/>
    <property type="match status" value="1"/>
</dbReference>
<geneLocation type="chloroplast" evidence="8"/>
<reference evidence="8" key="1">
    <citation type="journal article" date="2017" name="J. Phycol.">
        <title>Analysis of chloroplast genomes and a supermatrix inform reclassification of the Rhodomelaceae (Rhodophyta).</title>
        <authorList>
            <person name="Diaz-Tapia P."/>
            <person name="Maggs C.A."/>
            <person name="West J.A."/>
            <person name="Verbruggen H."/>
        </authorList>
    </citation>
    <scope>NUCLEOTIDE SEQUENCE</scope>
    <source>
        <strain evidence="8">PD1540</strain>
    </source>
</reference>
<dbReference type="SUPFAM" id="SSF55658">
    <property type="entry name" value="L9 N-domain-like"/>
    <property type="match status" value="1"/>
</dbReference>
<dbReference type="GO" id="GO:0009507">
    <property type="term" value="C:chloroplast"/>
    <property type="evidence" value="ECO:0007669"/>
    <property type="project" value="UniProtKB-SubCell"/>
</dbReference>
<dbReference type="GO" id="GO:0006412">
    <property type="term" value="P:translation"/>
    <property type="evidence" value="ECO:0007669"/>
    <property type="project" value="UniProtKB-UniRule"/>
</dbReference>
<evidence type="ECO:0000313" key="8">
    <source>
        <dbReference type="EMBL" id="ARW67958.1"/>
    </source>
</evidence>
<dbReference type="AlphaFoldDB" id="A0A1Z1MPH9"/>
<dbReference type="RefSeq" id="YP_009398772.1">
    <property type="nucleotide sequence ID" value="NC_035293.1"/>
</dbReference>
<dbReference type="SUPFAM" id="SSF55653">
    <property type="entry name" value="Ribosomal protein L9 C-domain"/>
    <property type="match status" value="1"/>
</dbReference>
<dbReference type="Gene3D" id="3.40.5.10">
    <property type="entry name" value="Ribosomal protein L9, N-terminal domain"/>
    <property type="match status" value="1"/>
</dbReference>
<dbReference type="PANTHER" id="PTHR21368">
    <property type="entry name" value="50S RIBOSOMAL PROTEIN L9"/>
    <property type="match status" value="1"/>
</dbReference>
<evidence type="ECO:0000256" key="5">
    <source>
        <dbReference type="ARBA" id="ARBA00023274"/>
    </source>
</evidence>
<dbReference type="HAMAP" id="MF_00503">
    <property type="entry name" value="Ribosomal_bL9"/>
    <property type="match status" value="1"/>
</dbReference>
<evidence type="ECO:0000256" key="3">
    <source>
        <dbReference type="ARBA" id="ARBA00022884"/>
    </source>
</evidence>
<protein>
    <recommendedName>
        <fullName evidence="6">Large ribosomal subunit protein bL9c</fullName>
    </recommendedName>
</protein>
<accession>A0A1Z1MPH9</accession>
<dbReference type="Pfam" id="PF01281">
    <property type="entry name" value="Ribosomal_L9_N"/>
    <property type="match status" value="1"/>
</dbReference>
<keyword evidence="2 6" id="KW-0699">rRNA-binding</keyword>
<dbReference type="GO" id="GO:0003735">
    <property type="term" value="F:structural constituent of ribosome"/>
    <property type="evidence" value="ECO:0007669"/>
    <property type="project" value="InterPro"/>
</dbReference>
<evidence type="ECO:0000256" key="1">
    <source>
        <dbReference type="ARBA" id="ARBA00010605"/>
    </source>
</evidence>
<dbReference type="GO" id="GO:1990904">
    <property type="term" value="C:ribonucleoprotein complex"/>
    <property type="evidence" value="ECO:0007669"/>
    <property type="project" value="UniProtKB-KW"/>
</dbReference>
<keyword evidence="8" id="KW-0934">Plastid</keyword>
<comment type="function">
    <text evidence="6">Binds to the 23S rRNA.</text>
</comment>
<evidence type="ECO:0000259" key="7">
    <source>
        <dbReference type="PROSITE" id="PS00651"/>
    </source>
</evidence>
<evidence type="ECO:0000256" key="6">
    <source>
        <dbReference type="HAMAP-Rule" id="MF_00503"/>
    </source>
</evidence>
<dbReference type="EMBL" id="MF101449">
    <property type="protein sequence ID" value="ARW67958.1"/>
    <property type="molecule type" value="Genomic_DNA"/>
</dbReference>
<dbReference type="NCBIfam" id="TIGR00158">
    <property type="entry name" value="L9"/>
    <property type="match status" value="1"/>
</dbReference>
<organism evidence="8">
    <name type="scientific">Kuetzingia canaliculata</name>
    <name type="common">Red alga</name>
    <name type="synonym">Rytiphlaea canaliculata</name>
    <dbReference type="NCBI Taxonomy" id="228262"/>
    <lineage>
        <taxon>Eukaryota</taxon>
        <taxon>Rhodophyta</taxon>
        <taxon>Florideophyceae</taxon>
        <taxon>Rhodymeniophycidae</taxon>
        <taxon>Ceramiales</taxon>
        <taxon>Rhodomelaceae</taxon>
        <taxon>Amansieae</taxon>
        <taxon>Kuetzingia</taxon>
    </lineage>
</organism>
<dbReference type="GO" id="GO:0019843">
    <property type="term" value="F:rRNA binding"/>
    <property type="evidence" value="ECO:0007669"/>
    <property type="project" value="UniProtKB-UniRule"/>
</dbReference>
<dbReference type="InterPro" id="IPR000244">
    <property type="entry name" value="Ribosomal_bL9"/>
</dbReference>
<keyword evidence="3 6" id="KW-0694">RNA-binding</keyword>
<dbReference type="InterPro" id="IPR020594">
    <property type="entry name" value="Ribosomal_bL9_bac/chp"/>
</dbReference>
<feature type="domain" description="Ribosomal protein L9" evidence="7">
    <location>
        <begin position="17"/>
        <end position="44"/>
    </location>
</feature>
<dbReference type="Gene3D" id="3.10.430.100">
    <property type="entry name" value="Ribosomal protein L9, C-terminal domain"/>
    <property type="match status" value="1"/>
</dbReference>
<dbReference type="InterPro" id="IPR020070">
    <property type="entry name" value="Ribosomal_bL9_N"/>
</dbReference>
<keyword evidence="5 6" id="KW-0687">Ribonucleoprotein</keyword>
<proteinExistence type="inferred from homology"/>
<evidence type="ECO:0000256" key="2">
    <source>
        <dbReference type="ARBA" id="ARBA00022730"/>
    </source>
</evidence>
<dbReference type="InterPro" id="IPR009027">
    <property type="entry name" value="Ribosomal_bL9/RNase_H1_N"/>
</dbReference>
<evidence type="ECO:0000256" key="4">
    <source>
        <dbReference type="ARBA" id="ARBA00022980"/>
    </source>
</evidence>
<dbReference type="GO" id="GO:0005840">
    <property type="term" value="C:ribosome"/>
    <property type="evidence" value="ECO:0007669"/>
    <property type="project" value="UniProtKB-KW"/>
</dbReference>
<name>A0A1Z1MPH9_KUECA</name>
<dbReference type="InterPro" id="IPR036935">
    <property type="entry name" value="Ribosomal_bL9_N_sf"/>
</dbReference>
<comment type="subcellular location">
    <subcellularLocation>
        <location evidence="6">Plastid</location>
        <location evidence="6">Chloroplast</location>
    </subcellularLocation>
</comment>
<sequence length="154" mass="17627">MKKKINVILLKDHSNKGKKGNAITVSRGYALNYLIPNNIGEIATKGKMKHTEMFQNIANQKKENKIIAAQLLKDKISHINKITIYKKQGENNAIFGTITEKDIITWLAKYKQIYINRKEIKLPTIKKIGIYKLEFVITNEVSISLNLYVIPSNI</sequence>
<dbReference type="GeneID" id="33361353"/>
<dbReference type="InterPro" id="IPR036791">
    <property type="entry name" value="Ribosomal_bL9_C_sf"/>
</dbReference>
<dbReference type="InterPro" id="IPR020069">
    <property type="entry name" value="Ribosomal_bL9_C"/>
</dbReference>